<dbReference type="Proteomes" id="UP000440578">
    <property type="component" value="Unassembled WGS sequence"/>
</dbReference>
<feature type="compositionally biased region" description="Polar residues" evidence="4">
    <location>
        <begin position="52"/>
        <end position="70"/>
    </location>
</feature>
<gene>
    <name evidence="6" type="ORF">FJT64_003530</name>
</gene>
<sequence length="385" mass="41233">MQDLPHGSGETPMSPATMSGTEVMSQQPPASSQLSRLQRRMGLLRRHHETNQSHYDNVETSLTDQSQQETNKLREKLTNVKGKKKRPEQRKENNGFLQMQRTVSAPAPKAPFNAETAALMDDLFGETNDIDYENMLKNGYDMFKEDENGEIPDIGDLSRFIEGTEEESGLELDSAAAAAAAATATATPDRPLTVPASGGDSGGPASTFLRSMAERHSGSSEAAGSAAMGSVAPPPGHYGSVDTSGGAGAAMGSAGPARFMAGSASPMTAGMQPGMMMPGGPVRPMRPGLRPQMGGQQMMMMHQRTPGMVPVQQQQQQQQAMMAAMQQQQQQQRHPQQQMAPAGFPGYGTTVSEGDGSAAHTDSFKFGQEELQNMMTFNRSNSMPY</sequence>
<evidence type="ECO:0000256" key="1">
    <source>
        <dbReference type="ARBA" id="ARBA00004123"/>
    </source>
</evidence>
<reference evidence="6 7" key="1">
    <citation type="submission" date="2019-07" db="EMBL/GenBank/DDBJ databases">
        <title>Draft genome assembly of a fouling barnacle, Amphibalanus amphitrite (Darwin, 1854): The first reference genome for Thecostraca.</title>
        <authorList>
            <person name="Kim W."/>
        </authorList>
    </citation>
    <scope>NUCLEOTIDE SEQUENCE [LARGE SCALE GENOMIC DNA]</scope>
    <source>
        <strain evidence="6">SNU_AA5</strain>
        <tissue evidence="6">Soma without cirri and trophi</tissue>
    </source>
</reference>
<dbReference type="GO" id="GO:0003713">
    <property type="term" value="F:transcription coactivator activity"/>
    <property type="evidence" value="ECO:0007669"/>
    <property type="project" value="InterPro"/>
</dbReference>
<dbReference type="Gene3D" id="6.10.250.970">
    <property type="match status" value="1"/>
</dbReference>
<evidence type="ECO:0000313" key="7">
    <source>
        <dbReference type="Proteomes" id="UP000440578"/>
    </source>
</evidence>
<dbReference type="GO" id="GO:0016607">
    <property type="term" value="C:nuclear speck"/>
    <property type="evidence" value="ECO:0007669"/>
    <property type="project" value="InterPro"/>
</dbReference>
<proteinExistence type="inferred from homology"/>
<name>A0A6A4VSV2_AMPAM</name>
<feature type="region of interest" description="Disordered" evidence="4">
    <location>
        <begin position="181"/>
        <end position="252"/>
    </location>
</feature>
<keyword evidence="3" id="KW-0539">Nucleus</keyword>
<feature type="domain" description="Neurogenic mastermind-like N-terminal" evidence="5">
    <location>
        <begin position="28"/>
        <end position="87"/>
    </location>
</feature>
<evidence type="ECO:0000256" key="2">
    <source>
        <dbReference type="ARBA" id="ARBA00008081"/>
    </source>
</evidence>
<comment type="caution">
    <text evidence="6">The sequence shown here is derived from an EMBL/GenBank/DDBJ whole genome shotgun (WGS) entry which is preliminary data.</text>
</comment>
<evidence type="ECO:0000259" key="5">
    <source>
        <dbReference type="SMART" id="SM01275"/>
    </source>
</evidence>
<feature type="compositionally biased region" description="Low complexity" evidence="4">
    <location>
        <begin position="219"/>
        <end position="231"/>
    </location>
</feature>
<organism evidence="6 7">
    <name type="scientific">Amphibalanus amphitrite</name>
    <name type="common">Striped barnacle</name>
    <name type="synonym">Balanus amphitrite</name>
    <dbReference type="NCBI Taxonomy" id="1232801"/>
    <lineage>
        <taxon>Eukaryota</taxon>
        <taxon>Metazoa</taxon>
        <taxon>Ecdysozoa</taxon>
        <taxon>Arthropoda</taxon>
        <taxon>Crustacea</taxon>
        <taxon>Multicrustacea</taxon>
        <taxon>Cirripedia</taxon>
        <taxon>Thoracica</taxon>
        <taxon>Thoracicalcarea</taxon>
        <taxon>Balanomorpha</taxon>
        <taxon>Balanoidea</taxon>
        <taxon>Balanidae</taxon>
        <taxon>Amphibalaninae</taxon>
        <taxon>Amphibalanus</taxon>
    </lineage>
</organism>
<dbReference type="EMBL" id="VIIS01001386">
    <property type="protein sequence ID" value="KAF0299197.1"/>
    <property type="molecule type" value="Genomic_DNA"/>
</dbReference>
<accession>A0A6A4VSV2</accession>
<evidence type="ECO:0000313" key="6">
    <source>
        <dbReference type="EMBL" id="KAF0299197.1"/>
    </source>
</evidence>
<feature type="compositionally biased region" description="Basic residues" evidence="4">
    <location>
        <begin position="37"/>
        <end position="48"/>
    </location>
</feature>
<feature type="compositionally biased region" description="Low complexity" evidence="4">
    <location>
        <begin position="330"/>
        <end position="340"/>
    </location>
</feature>
<evidence type="ECO:0000256" key="3">
    <source>
        <dbReference type="ARBA" id="ARBA00023242"/>
    </source>
</evidence>
<feature type="compositionally biased region" description="Low complexity" evidence="4">
    <location>
        <begin position="195"/>
        <end position="206"/>
    </location>
</feature>
<keyword evidence="7" id="KW-1185">Reference proteome</keyword>
<evidence type="ECO:0000256" key="4">
    <source>
        <dbReference type="SAM" id="MobiDB-lite"/>
    </source>
</evidence>
<feature type="region of interest" description="Disordered" evidence="4">
    <location>
        <begin position="1"/>
        <end position="92"/>
    </location>
</feature>
<dbReference type="SMART" id="SM01275">
    <property type="entry name" value="MamL-1"/>
    <property type="match status" value="1"/>
</dbReference>
<protein>
    <recommendedName>
        <fullName evidence="5">Neurogenic mastermind-like N-terminal domain-containing protein</fullName>
    </recommendedName>
</protein>
<dbReference type="GO" id="GO:0007219">
    <property type="term" value="P:Notch signaling pathway"/>
    <property type="evidence" value="ECO:0007669"/>
    <property type="project" value="InterPro"/>
</dbReference>
<dbReference type="AlphaFoldDB" id="A0A6A4VSV2"/>
<feature type="compositionally biased region" description="Polar residues" evidence="4">
    <location>
        <begin position="14"/>
        <end position="36"/>
    </location>
</feature>
<comment type="subcellular location">
    <subcellularLocation>
        <location evidence="1">Nucleus</location>
    </subcellularLocation>
</comment>
<feature type="region of interest" description="Disordered" evidence="4">
    <location>
        <begin position="330"/>
        <end position="361"/>
    </location>
</feature>
<dbReference type="GO" id="GO:0045944">
    <property type="term" value="P:positive regulation of transcription by RNA polymerase II"/>
    <property type="evidence" value="ECO:0007669"/>
    <property type="project" value="InterPro"/>
</dbReference>
<dbReference type="InterPro" id="IPR019082">
    <property type="entry name" value="Mastermind-like_N"/>
</dbReference>
<comment type="similarity">
    <text evidence="2">Belongs to the mastermind family.</text>
</comment>
<dbReference type="Pfam" id="PF09596">
    <property type="entry name" value="MamL-1"/>
    <property type="match status" value="1"/>
</dbReference>
<dbReference type="InterPro" id="IPR046370">
    <property type="entry name" value="MAML_N_sf"/>
</dbReference>